<gene>
    <name evidence="1" type="ORF">LCGC14_2279660</name>
</gene>
<name>A0A0F9CUV9_9ZZZZ</name>
<evidence type="ECO:0000313" key="1">
    <source>
        <dbReference type="EMBL" id="KKL53014.1"/>
    </source>
</evidence>
<feature type="non-terminal residue" evidence="1">
    <location>
        <position position="1"/>
    </location>
</feature>
<protein>
    <submittedName>
        <fullName evidence="1">Uncharacterized protein</fullName>
    </submittedName>
</protein>
<dbReference type="AlphaFoldDB" id="A0A0F9CUV9"/>
<reference evidence="1" key="1">
    <citation type="journal article" date="2015" name="Nature">
        <title>Complex archaea that bridge the gap between prokaryotes and eukaryotes.</title>
        <authorList>
            <person name="Spang A."/>
            <person name="Saw J.H."/>
            <person name="Jorgensen S.L."/>
            <person name="Zaremba-Niedzwiedzka K."/>
            <person name="Martijn J."/>
            <person name="Lind A.E."/>
            <person name="van Eijk R."/>
            <person name="Schleper C."/>
            <person name="Guy L."/>
            <person name="Ettema T.J."/>
        </authorList>
    </citation>
    <scope>NUCLEOTIDE SEQUENCE</scope>
</reference>
<proteinExistence type="predicted"/>
<sequence>DNVALVSSMNAPDTTGSYALKGALPFYAAADQIRVTFTWSSTPTAGEGALLFCITEVPSF</sequence>
<comment type="caution">
    <text evidence="1">The sequence shown here is derived from an EMBL/GenBank/DDBJ whole genome shotgun (WGS) entry which is preliminary data.</text>
</comment>
<dbReference type="EMBL" id="LAZR01031683">
    <property type="protein sequence ID" value="KKL53014.1"/>
    <property type="molecule type" value="Genomic_DNA"/>
</dbReference>
<organism evidence="1">
    <name type="scientific">marine sediment metagenome</name>
    <dbReference type="NCBI Taxonomy" id="412755"/>
    <lineage>
        <taxon>unclassified sequences</taxon>
        <taxon>metagenomes</taxon>
        <taxon>ecological metagenomes</taxon>
    </lineage>
</organism>
<accession>A0A0F9CUV9</accession>